<dbReference type="FunFam" id="3.20.20.80:FF:000054">
    <property type="entry name" value="Glycogen debranching enzyme"/>
    <property type="match status" value="1"/>
</dbReference>
<accession>A0AAW1SHI0</accession>
<protein>
    <recommendedName>
        <fullName evidence="8">isoamylase</fullName>
        <ecNumber evidence="8">3.2.1.68</ecNumber>
    </recommendedName>
</protein>
<evidence type="ECO:0000256" key="4">
    <source>
        <dbReference type="ARBA" id="ARBA00022640"/>
    </source>
</evidence>
<feature type="domain" description="Glycosyl hydrolase family 13 catalytic" evidence="9">
    <location>
        <begin position="218"/>
        <end position="636"/>
    </location>
</feature>
<dbReference type="Gene3D" id="2.60.40.10">
    <property type="entry name" value="Immunoglobulins"/>
    <property type="match status" value="1"/>
</dbReference>
<comment type="similarity">
    <text evidence="2">Belongs to the glycosyl hydrolase 13 family.</text>
</comment>
<evidence type="ECO:0000313" key="10">
    <source>
        <dbReference type="EMBL" id="KAK9845743.1"/>
    </source>
</evidence>
<dbReference type="SUPFAM" id="SSF51445">
    <property type="entry name" value="(Trans)glycosidases"/>
    <property type="match status" value="1"/>
</dbReference>
<dbReference type="AlphaFoldDB" id="A0AAW1SHI0"/>
<dbReference type="EMBL" id="JALJOU010000002">
    <property type="protein sequence ID" value="KAK9845743.1"/>
    <property type="molecule type" value="Genomic_DNA"/>
</dbReference>
<dbReference type="InterPro" id="IPR014756">
    <property type="entry name" value="Ig_E-set"/>
</dbReference>
<comment type="catalytic activity">
    <reaction evidence="7">
        <text>Hydrolysis of (1-&gt;6)-alpha-D-glucosidic branch linkages in glycogen, amylopectin and their beta-limit dextrins.</text>
        <dbReference type="EC" id="3.2.1.68"/>
    </reaction>
</comment>
<dbReference type="Pfam" id="PF02922">
    <property type="entry name" value="CBM_48"/>
    <property type="match status" value="1"/>
</dbReference>
<dbReference type="InterPro" id="IPR048650">
    <property type="entry name" value="ISOA1-3-like_C"/>
</dbReference>
<dbReference type="GO" id="GO:0009507">
    <property type="term" value="C:chloroplast"/>
    <property type="evidence" value="ECO:0007669"/>
    <property type="project" value="UniProtKB-SubCell"/>
</dbReference>
<dbReference type="Proteomes" id="UP001445335">
    <property type="component" value="Unassembled WGS sequence"/>
</dbReference>
<name>A0AAW1SHI0_9CHLO</name>
<dbReference type="InterPro" id="IPR013780">
    <property type="entry name" value="Glyco_hydro_b"/>
</dbReference>
<keyword evidence="6" id="KW-0809">Transit peptide</keyword>
<dbReference type="SUPFAM" id="SSF81296">
    <property type="entry name" value="E set domains"/>
    <property type="match status" value="1"/>
</dbReference>
<dbReference type="SMART" id="SM00642">
    <property type="entry name" value="Aamy"/>
    <property type="match status" value="1"/>
</dbReference>
<comment type="caution">
    <text evidence="10">The sequence shown here is derived from an EMBL/GenBank/DDBJ whole genome shotgun (WGS) entry which is preliminary data.</text>
</comment>
<keyword evidence="3" id="KW-0150">Chloroplast</keyword>
<gene>
    <name evidence="10" type="ORF">WJX81_001229</name>
</gene>
<comment type="subcellular location">
    <subcellularLocation>
        <location evidence="1">Plastid</location>
        <location evidence="1">Chloroplast</location>
    </subcellularLocation>
</comment>
<evidence type="ECO:0000256" key="8">
    <source>
        <dbReference type="ARBA" id="ARBA00066531"/>
    </source>
</evidence>
<dbReference type="InterPro" id="IPR004193">
    <property type="entry name" value="Glyco_hydro_13_N"/>
</dbReference>
<dbReference type="GO" id="GO:0019156">
    <property type="term" value="F:isoamylase activity"/>
    <property type="evidence" value="ECO:0007669"/>
    <property type="project" value="UniProtKB-EC"/>
</dbReference>
<evidence type="ECO:0000256" key="5">
    <source>
        <dbReference type="ARBA" id="ARBA00022801"/>
    </source>
</evidence>
<sequence length="752" mass="82442">MVVCRVALAVRECAAQVWLRPRRAGPARHALQMPACAVASTVAEKAPSKAAPLFSGVKLHAGTPEPLGPSATEVSGAAGVNFALFAGDATGVTLVVSDADDGAAVEFALDPAAHRTGGHWHCFLEGLPPSGVLYGYRVAGEGGWETGHRWDPTKVLIDPYAPLIKGRSFFGVRDDFERFQEKVGSIFRGTFALDEPKFDWGAGYARPAIPLQDLIIYEMGVRSFTADASAGVPPADAGTFRGLQAKIDHLVELGVNAVELLPVFEYDELEFQRTPNPRDHMVNIWGYSHASFFAPMARFASGGGGPAAAAREFKELVRALHGAGIEVILDVVYNHTGEGGDDDPYLLSWRGIANSTYYMTDTSQYVQLLNYSGCGNTVSGNHPVTQRMIVESLRMWVEEYHVDGFRFDLASALCRDPLGKPIPAPPLIRQIAQDPVLSKVKLLAEPWDCGGLYQVGSFPNWDVWGEWNGRFRDDVRRFIKGDPSCKPAFATRIAGSADLYHKNQRKPYHGINFVIAHDGFTLHDLVAYNQKHNDANGEGNRDGSNDNFSWNCGVEGETQDEGVLALRGRQMRNLMLALMVAQGTPMVLMGDEYAETRGGNNNWYGHDTAMTRFNWDKLDAQRDNFFRFYSGLIKFRRAHPLLGRAEFLGPQDITWHEDHWDNPESKFLAFSLHDRGQGGGDLYAAFNAHDYAITAPLPPPPAGTSWARVADTNLPPPRDFDAAGARRVETAYTAAPFSSVLLSAKAQQVTSV</sequence>
<dbReference type="InterPro" id="IPR006047">
    <property type="entry name" value="GH13_cat_dom"/>
</dbReference>
<dbReference type="CDD" id="cd02856">
    <property type="entry name" value="E_set_GDE_Isoamylase_N"/>
    <property type="match status" value="1"/>
</dbReference>
<evidence type="ECO:0000256" key="2">
    <source>
        <dbReference type="ARBA" id="ARBA00008061"/>
    </source>
</evidence>
<organism evidence="10 11">
    <name type="scientific">Elliptochloris bilobata</name>
    <dbReference type="NCBI Taxonomy" id="381761"/>
    <lineage>
        <taxon>Eukaryota</taxon>
        <taxon>Viridiplantae</taxon>
        <taxon>Chlorophyta</taxon>
        <taxon>core chlorophytes</taxon>
        <taxon>Trebouxiophyceae</taxon>
        <taxon>Trebouxiophyceae incertae sedis</taxon>
        <taxon>Elliptochloris clade</taxon>
        <taxon>Elliptochloris</taxon>
    </lineage>
</organism>
<dbReference type="InterPro" id="IPR017853">
    <property type="entry name" value="GH"/>
</dbReference>
<proteinExistence type="inferred from homology"/>
<keyword evidence="11" id="KW-1185">Reference proteome</keyword>
<evidence type="ECO:0000256" key="3">
    <source>
        <dbReference type="ARBA" id="ARBA00022528"/>
    </source>
</evidence>
<evidence type="ECO:0000259" key="9">
    <source>
        <dbReference type="SMART" id="SM00642"/>
    </source>
</evidence>
<dbReference type="Pfam" id="PF00128">
    <property type="entry name" value="Alpha-amylase"/>
    <property type="match status" value="1"/>
</dbReference>
<dbReference type="EC" id="3.2.1.68" evidence="8"/>
<evidence type="ECO:0000256" key="6">
    <source>
        <dbReference type="ARBA" id="ARBA00022946"/>
    </source>
</evidence>
<evidence type="ECO:0000256" key="7">
    <source>
        <dbReference type="ARBA" id="ARBA00051664"/>
    </source>
</evidence>
<dbReference type="Gene3D" id="3.20.20.80">
    <property type="entry name" value="Glycosidases"/>
    <property type="match status" value="1"/>
</dbReference>
<dbReference type="PANTHER" id="PTHR43002">
    <property type="entry name" value="GLYCOGEN DEBRANCHING ENZYME"/>
    <property type="match status" value="1"/>
</dbReference>
<evidence type="ECO:0000313" key="11">
    <source>
        <dbReference type="Proteomes" id="UP001445335"/>
    </source>
</evidence>
<dbReference type="InterPro" id="IPR044505">
    <property type="entry name" value="GlgX_Isoamylase_N_E_set"/>
</dbReference>
<reference evidence="10 11" key="1">
    <citation type="journal article" date="2024" name="Nat. Commun.">
        <title>Phylogenomics reveals the evolutionary origins of lichenization in chlorophyte algae.</title>
        <authorList>
            <person name="Puginier C."/>
            <person name="Libourel C."/>
            <person name="Otte J."/>
            <person name="Skaloud P."/>
            <person name="Haon M."/>
            <person name="Grisel S."/>
            <person name="Petersen M."/>
            <person name="Berrin J.G."/>
            <person name="Delaux P.M."/>
            <person name="Dal Grande F."/>
            <person name="Keller J."/>
        </authorList>
    </citation>
    <scope>NUCLEOTIDE SEQUENCE [LARGE SCALE GENOMIC DNA]</scope>
    <source>
        <strain evidence="10 11">SAG 245.80</strain>
    </source>
</reference>
<dbReference type="SUPFAM" id="SSF51011">
    <property type="entry name" value="Glycosyl hydrolase domain"/>
    <property type="match status" value="1"/>
</dbReference>
<keyword evidence="5" id="KW-0378">Hydrolase</keyword>
<keyword evidence="4" id="KW-0934">Plastid</keyword>
<dbReference type="Pfam" id="PF21156">
    <property type="entry name" value="ISOA1-3_C"/>
    <property type="match status" value="1"/>
</dbReference>
<evidence type="ECO:0000256" key="1">
    <source>
        <dbReference type="ARBA" id="ARBA00004229"/>
    </source>
</evidence>
<dbReference type="Gene3D" id="2.60.40.1180">
    <property type="entry name" value="Golgi alpha-mannosidase II"/>
    <property type="match status" value="1"/>
</dbReference>
<dbReference type="CDD" id="cd11326">
    <property type="entry name" value="AmyAc_Glg_debranch"/>
    <property type="match status" value="1"/>
</dbReference>
<dbReference type="GO" id="GO:0005975">
    <property type="term" value="P:carbohydrate metabolic process"/>
    <property type="evidence" value="ECO:0007669"/>
    <property type="project" value="InterPro"/>
</dbReference>
<dbReference type="InterPro" id="IPR013783">
    <property type="entry name" value="Ig-like_fold"/>
</dbReference>